<name>A0A5E5AQP7_9BURK</name>
<evidence type="ECO:0000256" key="1">
    <source>
        <dbReference type="ARBA" id="ARBA00023125"/>
    </source>
</evidence>
<evidence type="ECO:0000259" key="3">
    <source>
        <dbReference type="PROSITE" id="PS50977"/>
    </source>
</evidence>
<dbReference type="Gene3D" id="1.10.357.10">
    <property type="entry name" value="Tetracycline Repressor, domain 2"/>
    <property type="match status" value="1"/>
</dbReference>
<evidence type="ECO:0000313" key="5">
    <source>
        <dbReference type="Proteomes" id="UP000414136"/>
    </source>
</evidence>
<keyword evidence="1 2" id="KW-0238">DNA-binding</keyword>
<dbReference type="EMBL" id="CABPSQ010000019">
    <property type="protein sequence ID" value="VVE76141.1"/>
    <property type="molecule type" value="Genomic_DNA"/>
</dbReference>
<organism evidence="4 5">
    <name type="scientific">Pandoraea captiosa</name>
    <dbReference type="NCBI Taxonomy" id="2508302"/>
    <lineage>
        <taxon>Bacteria</taxon>
        <taxon>Pseudomonadati</taxon>
        <taxon>Pseudomonadota</taxon>
        <taxon>Betaproteobacteria</taxon>
        <taxon>Burkholderiales</taxon>
        <taxon>Burkholderiaceae</taxon>
        <taxon>Pandoraea</taxon>
    </lineage>
</organism>
<feature type="DNA-binding region" description="H-T-H motif" evidence="2">
    <location>
        <begin position="35"/>
        <end position="54"/>
    </location>
</feature>
<gene>
    <name evidence="4" type="primary">betI</name>
    <name evidence="4" type="ORF">PCA31118_05143</name>
</gene>
<dbReference type="Proteomes" id="UP000414136">
    <property type="component" value="Unassembled WGS sequence"/>
</dbReference>
<dbReference type="PANTHER" id="PTHR43479:SF11">
    <property type="entry name" value="ACREF_ENVCD OPERON REPRESSOR-RELATED"/>
    <property type="match status" value="1"/>
</dbReference>
<evidence type="ECO:0000313" key="4">
    <source>
        <dbReference type="EMBL" id="VVE76141.1"/>
    </source>
</evidence>
<accession>A0A5E5AQP7</accession>
<dbReference type="InterPro" id="IPR001647">
    <property type="entry name" value="HTH_TetR"/>
</dbReference>
<dbReference type="InterPro" id="IPR009057">
    <property type="entry name" value="Homeodomain-like_sf"/>
</dbReference>
<evidence type="ECO:0000256" key="2">
    <source>
        <dbReference type="PROSITE-ProRule" id="PRU00335"/>
    </source>
</evidence>
<dbReference type="PROSITE" id="PS50977">
    <property type="entry name" value="HTH_TETR_2"/>
    <property type="match status" value="1"/>
</dbReference>
<dbReference type="PANTHER" id="PTHR43479">
    <property type="entry name" value="ACREF/ENVCD OPERON REPRESSOR-RELATED"/>
    <property type="match status" value="1"/>
</dbReference>
<sequence>MPAPRKRHPKSEWTRELLIQAGERLLAERALDEVSVEEIAREADVAYGLLFHYFSTKLDFYLEICRRAAARLEETRNAATRSGTPDERLARFLSIHIAFVRTRQGAYLYHMRGSTPASVKQLWETSKLGAVRLALSFYLPEAQITPALMALGRGWLAFVDELLVAWFSGLDTTEPQVSAACTRMFHDMLRTARVFCPTDAVQQRLAS</sequence>
<feature type="domain" description="HTH tetR-type" evidence="3">
    <location>
        <begin position="12"/>
        <end position="72"/>
    </location>
</feature>
<reference evidence="4 5" key="1">
    <citation type="submission" date="2019-08" db="EMBL/GenBank/DDBJ databases">
        <authorList>
            <person name="Peeters C."/>
        </authorList>
    </citation>
    <scope>NUCLEOTIDE SEQUENCE [LARGE SCALE GENOMIC DNA]</scope>
    <source>
        <strain evidence="4 5">LMG 31118</strain>
    </source>
</reference>
<dbReference type="InterPro" id="IPR050624">
    <property type="entry name" value="HTH-type_Tx_Regulator"/>
</dbReference>
<dbReference type="SUPFAM" id="SSF46689">
    <property type="entry name" value="Homeodomain-like"/>
    <property type="match status" value="1"/>
</dbReference>
<dbReference type="Pfam" id="PF00440">
    <property type="entry name" value="TetR_N"/>
    <property type="match status" value="1"/>
</dbReference>
<dbReference type="GO" id="GO:0003677">
    <property type="term" value="F:DNA binding"/>
    <property type="evidence" value="ECO:0007669"/>
    <property type="project" value="UniProtKB-UniRule"/>
</dbReference>
<protein>
    <submittedName>
        <fullName evidence="4">HTH-type transcriptional regulator BetI</fullName>
    </submittedName>
</protein>
<dbReference type="OrthoDB" id="63332at2"/>
<dbReference type="AlphaFoldDB" id="A0A5E5AQP7"/>
<proteinExistence type="predicted"/>
<dbReference type="RefSeq" id="WP_150627742.1">
    <property type="nucleotide sequence ID" value="NZ_CABPSQ010000019.1"/>
</dbReference>
<keyword evidence="5" id="KW-1185">Reference proteome</keyword>